<reference evidence="2 3" key="1">
    <citation type="submission" date="2015-01" db="EMBL/GenBank/DDBJ databases">
        <title>Evolution of Trichinella species and genotypes.</title>
        <authorList>
            <person name="Korhonen P.K."/>
            <person name="Edoardo P."/>
            <person name="Giuseppe L.R."/>
            <person name="Gasser R.B."/>
        </authorList>
    </citation>
    <scope>NUCLEOTIDE SEQUENCE [LARGE SCALE GENOMIC DNA]</scope>
    <source>
        <strain evidence="2">ISS141</strain>
    </source>
</reference>
<evidence type="ECO:0000313" key="2">
    <source>
        <dbReference type="EMBL" id="KRX90550.1"/>
    </source>
</evidence>
<protein>
    <submittedName>
        <fullName evidence="2">Uncharacterized protein</fullName>
    </submittedName>
</protein>
<comment type="caution">
    <text evidence="2">The sequence shown here is derived from an EMBL/GenBank/DDBJ whole genome shotgun (WGS) entry which is preliminary data.</text>
</comment>
<feature type="region of interest" description="Disordered" evidence="1">
    <location>
        <begin position="94"/>
        <end position="122"/>
    </location>
</feature>
<accession>A0A0V0XRB8</accession>
<dbReference type="EMBL" id="JYDU01000162">
    <property type="protein sequence ID" value="KRX90550.1"/>
    <property type="molecule type" value="Genomic_DNA"/>
</dbReference>
<feature type="compositionally biased region" description="Basic and acidic residues" evidence="1">
    <location>
        <begin position="106"/>
        <end position="115"/>
    </location>
</feature>
<proteinExistence type="predicted"/>
<evidence type="ECO:0000256" key="1">
    <source>
        <dbReference type="SAM" id="MobiDB-lite"/>
    </source>
</evidence>
<name>A0A0V0XRB8_TRIPS</name>
<dbReference type="Proteomes" id="UP000054815">
    <property type="component" value="Unassembled WGS sequence"/>
</dbReference>
<sequence>MKCFYNITDVIVNAMLNSSLKHCKYEFAMFSTSTVVVLDISGWKVARIVRVFISSSILVSDCLIKCTPIACCSVIAMPSGKLEIERKGNALVNTGLSPNSDGRVNNLREEADEPARGSGPLQDVAICR</sequence>
<feature type="compositionally biased region" description="Polar residues" evidence="1">
    <location>
        <begin position="94"/>
        <end position="103"/>
    </location>
</feature>
<organism evidence="2 3">
    <name type="scientific">Trichinella pseudospiralis</name>
    <name type="common">Parasitic roundworm</name>
    <dbReference type="NCBI Taxonomy" id="6337"/>
    <lineage>
        <taxon>Eukaryota</taxon>
        <taxon>Metazoa</taxon>
        <taxon>Ecdysozoa</taxon>
        <taxon>Nematoda</taxon>
        <taxon>Enoplea</taxon>
        <taxon>Dorylaimia</taxon>
        <taxon>Trichinellida</taxon>
        <taxon>Trichinellidae</taxon>
        <taxon>Trichinella</taxon>
    </lineage>
</organism>
<gene>
    <name evidence="2" type="ORF">T4E_2044</name>
</gene>
<dbReference type="AlphaFoldDB" id="A0A0V0XRB8"/>
<evidence type="ECO:0000313" key="3">
    <source>
        <dbReference type="Proteomes" id="UP000054815"/>
    </source>
</evidence>